<evidence type="ECO:0000256" key="4">
    <source>
        <dbReference type="ARBA" id="ARBA00023163"/>
    </source>
</evidence>
<name>A0ABW2V9Y9_9BACL</name>
<comment type="similarity">
    <text evidence="1">Belongs to the SorC transcriptional regulatory family.</text>
</comment>
<keyword evidence="3" id="KW-0238">DNA-binding</keyword>
<dbReference type="EMBL" id="JBHTGQ010000044">
    <property type="protein sequence ID" value="MFC7751472.1"/>
    <property type="molecule type" value="Genomic_DNA"/>
</dbReference>
<evidence type="ECO:0000259" key="5">
    <source>
        <dbReference type="Pfam" id="PF04198"/>
    </source>
</evidence>
<keyword evidence="8" id="KW-1185">Reference proteome</keyword>
<dbReference type="PANTHER" id="PTHR34294">
    <property type="entry name" value="TRANSCRIPTIONAL REGULATOR-RELATED"/>
    <property type="match status" value="1"/>
</dbReference>
<evidence type="ECO:0000256" key="3">
    <source>
        <dbReference type="ARBA" id="ARBA00023125"/>
    </source>
</evidence>
<dbReference type="InterPro" id="IPR036390">
    <property type="entry name" value="WH_DNA-bd_sf"/>
</dbReference>
<evidence type="ECO:0000259" key="6">
    <source>
        <dbReference type="Pfam" id="PF21715"/>
    </source>
</evidence>
<protein>
    <submittedName>
        <fullName evidence="7">Sugar-binding transcriptional regulator</fullName>
    </submittedName>
</protein>
<dbReference type="InterPro" id="IPR037171">
    <property type="entry name" value="NagB/RpiA_transferase-like"/>
</dbReference>
<sequence length="343" mass="37688">MRRLLEIQKRLLPDLNEQLRKRYTILQQIGLSRSIGRRTLAASLGWTERVLRAETNFLKEQGLLTMEASGMRLTDEGRRIVEEIEPIVKELFGLSELEEQLRQRYGLRQVTVVVGDCDQSPLAKAELGRAAAAALRKYAVPEGIVAVTGGTTMAQVAEQLVASPQLKGTLFVPARGGLGERVELQANTIASAMAKRTGGQYRMLHVPDHLSEDAYQTLMQEPNIREIVELIRRARIVLHGIGEALVMARRRQVPQETCEALLAEGAHAEAFGYYFNRKGGVVHKMPTVGLRLEDIDAMDTVIGVAGGASKGPAIDAIMRSGHTDVLITDEAAARAILEQQAPE</sequence>
<dbReference type="PANTHER" id="PTHR34294:SF5">
    <property type="entry name" value="CENTRAL GLYCOLYTIC GENES REGULATOR"/>
    <property type="match status" value="1"/>
</dbReference>
<dbReference type="Gene3D" id="3.40.50.1360">
    <property type="match status" value="1"/>
</dbReference>
<dbReference type="Proteomes" id="UP001596528">
    <property type="component" value="Unassembled WGS sequence"/>
</dbReference>
<dbReference type="Pfam" id="PF21715">
    <property type="entry name" value="CggR_N"/>
    <property type="match status" value="1"/>
</dbReference>
<dbReference type="InterPro" id="IPR051054">
    <property type="entry name" value="SorC_transcr_regulators"/>
</dbReference>
<evidence type="ECO:0000313" key="7">
    <source>
        <dbReference type="EMBL" id="MFC7751472.1"/>
    </source>
</evidence>
<dbReference type="InterPro" id="IPR048715">
    <property type="entry name" value="CggR_N"/>
</dbReference>
<dbReference type="SUPFAM" id="SSF46785">
    <property type="entry name" value="Winged helix' DNA-binding domain"/>
    <property type="match status" value="1"/>
</dbReference>
<evidence type="ECO:0000256" key="2">
    <source>
        <dbReference type="ARBA" id="ARBA00023015"/>
    </source>
</evidence>
<dbReference type="SUPFAM" id="SSF100950">
    <property type="entry name" value="NagB/RpiA/CoA transferase-like"/>
    <property type="match status" value="1"/>
</dbReference>
<keyword evidence="4" id="KW-0804">Transcription</keyword>
<evidence type="ECO:0000256" key="1">
    <source>
        <dbReference type="ARBA" id="ARBA00010466"/>
    </source>
</evidence>
<organism evidence="7 8">
    <name type="scientific">Paenibacillus thermoaerophilus</name>
    <dbReference type="NCBI Taxonomy" id="1215385"/>
    <lineage>
        <taxon>Bacteria</taxon>
        <taxon>Bacillati</taxon>
        <taxon>Bacillota</taxon>
        <taxon>Bacilli</taxon>
        <taxon>Bacillales</taxon>
        <taxon>Paenibacillaceae</taxon>
        <taxon>Paenibacillus</taxon>
    </lineage>
</organism>
<feature type="domain" description="Sugar-binding" evidence="5">
    <location>
        <begin position="90"/>
        <end position="338"/>
    </location>
</feature>
<proteinExistence type="inferred from homology"/>
<reference evidence="8" key="1">
    <citation type="journal article" date="2019" name="Int. J. Syst. Evol. Microbiol.">
        <title>The Global Catalogue of Microorganisms (GCM) 10K type strain sequencing project: providing services to taxonomists for standard genome sequencing and annotation.</title>
        <authorList>
            <consortium name="The Broad Institute Genomics Platform"/>
            <consortium name="The Broad Institute Genome Sequencing Center for Infectious Disease"/>
            <person name="Wu L."/>
            <person name="Ma J."/>
        </authorList>
    </citation>
    <scope>NUCLEOTIDE SEQUENCE [LARGE SCALE GENOMIC DNA]</scope>
    <source>
        <strain evidence="8">JCM 18657</strain>
    </source>
</reference>
<keyword evidence="2" id="KW-0805">Transcription regulation</keyword>
<gene>
    <name evidence="7" type="ORF">ACFQWB_16245</name>
</gene>
<comment type="caution">
    <text evidence="7">The sequence shown here is derived from an EMBL/GenBank/DDBJ whole genome shotgun (WGS) entry which is preliminary data.</text>
</comment>
<accession>A0ABW2V9Y9</accession>
<dbReference type="RefSeq" id="WP_138790469.1">
    <property type="nucleotide sequence ID" value="NZ_JBHTGQ010000044.1"/>
</dbReference>
<dbReference type="Gene3D" id="1.10.10.10">
    <property type="entry name" value="Winged helix-like DNA-binding domain superfamily/Winged helix DNA-binding domain"/>
    <property type="match status" value="1"/>
</dbReference>
<feature type="domain" description="CggR N-terminal DNA binding" evidence="6">
    <location>
        <begin position="19"/>
        <end position="87"/>
    </location>
</feature>
<dbReference type="InterPro" id="IPR007324">
    <property type="entry name" value="Sugar-bd_dom_put"/>
</dbReference>
<evidence type="ECO:0000313" key="8">
    <source>
        <dbReference type="Proteomes" id="UP001596528"/>
    </source>
</evidence>
<dbReference type="InterPro" id="IPR036388">
    <property type="entry name" value="WH-like_DNA-bd_sf"/>
</dbReference>
<dbReference type="Pfam" id="PF04198">
    <property type="entry name" value="Sugar-bind"/>
    <property type="match status" value="1"/>
</dbReference>